<evidence type="ECO:0000256" key="2">
    <source>
        <dbReference type="SAM" id="Phobius"/>
    </source>
</evidence>
<dbReference type="Proteomes" id="UP000603227">
    <property type="component" value="Unassembled WGS sequence"/>
</dbReference>
<feature type="region of interest" description="Disordered" evidence="1">
    <location>
        <begin position="35"/>
        <end position="57"/>
    </location>
</feature>
<comment type="caution">
    <text evidence="3">The sequence shown here is derived from an EMBL/GenBank/DDBJ whole genome shotgun (WGS) entry which is preliminary data.</text>
</comment>
<keyword evidence="2" id="KW-1133">Transmembrane helix</keyword>
<dbReference type="AlphaFoldDB" id="A0A919DKR2"/>
<evidence type="ECO:0000313" key="4">
    <source>
        <dbReference type="Proteomes" id="UP000603227"/>
    </source>
</evidence>
<dbReference type="InterPro" id="IPR046223">
    <property type="entry name" value="DUF6256"/>
</dbReference>
<dbReference type="Pfam" id="PF19770">
    <property type="entry name" value="DUF6256"/>
    <property type="match status" value="1"/>
</dbReference>
<keyword evidence="2" id="KW-0472">Membrane</keyword>
<accession>A0A919DKR2</accession>
<gene>
    <name evidence="3" type="ORF">GCM10017771_77780</name>
</gene>
<dbReference type="EMBL" id="BNAT01000041">
    <property type="protein sequence ID" value="GHE55214.1"/>
    <property type="molecule type" value="Genomic_DNA"/>
</dbReference>
<feature type="transmembrane region" description="Helical" evidence="2">
    <location>
        <begin position="67"/>
        <end position="86"/>
    </location>
</feature>
<evidence type="ECO:0000313" key="3">
    <source>
        <dbReference type="EMBL" id="GHE55214.1"/>
    </source>
</evidence>
<evidence type="ECO:0000256" key="1">
    <source>
        <dbReference type="SAM" id="MobiDB-lite"/>
    </source>
</evidence>
<sequence>MLPLPLNIGIMLTGYLLVMGYLALGLLLLRRQSPGPKEAAGKPERRLAKQLAPGATRPGWPGLIRQVLGTAIGGYMLLMAVVVGYYHGGAPGPPLSGKRVHRLRAADRDRPAGVLHRVMAHRATAA</sequence>
<name>A0A919DKR2_9ACTN</name>
<organism evidence="3 4">
    <name type="scientific">Streptomyces capitiformicae</name>
    <dbReference type="NCBI Taxonomy" id="2014920"/>
    <lineage>
        <taxon>Bacteria</taxon>
        <taxon>Bacillati</taxon>
        <taxon>Actinomycetota</taxon>
        <taxon>Actinomycetes</taxon>
        <taxon>Kitasatosporales</taxon>
        <taxon>Streptomycetaceae</taxon>
        <taxon>Streptomyces</taxon>
    </lineage>
</organism>
<keyword evidence="4" id="KW-1185">Reference proteome</keyword>
<protein>
    <submittedName>
        <fullName evidence="3">Uncharacterized protein</fullName>
    </submittedName>
</protein>
<reference evidence="3" key="1">
    <citation type="journal article" date="2014" name="Int. J. Syst. Evol. Microbiol.">
        <title>Complete genome sequence of Corynebacterium casei LMG S-19264T (=DSM 44701T), isolated from a smear-ripened cheese.</title>
        <authorList>
            <consortium name="US DOE Joint Genome Institute (JGI-PGF)"/>
            <person name="Walter F."/>
            <person name="Albersmeier A."/>
            <person name="Kalinowski J."/>
            <person name="Ruckert C."/>
        </authorList>
    </citation>
    <scope>NUCLEOTIDE SEQUENCE</scope>
    <source>
        <strain evidence="3">CGMCC 4.7403</strain>
    </source>
</reference>
<reference evidence="3" key="2">
    <citation type="submission" date="2020-09" db="EMBL/GenBank/DDBJ databases">
        <authorList>
            <person name="Sun Q."/>
            <person name="Zhou Y."/>
        </authorList>
    </citation>
    <scope>NUCLEOTIDE SEQUENCE</scope>
    <source>
        <strain evidence="3">CGMCC 4.7403</strain>
    </source>
</reference>
<feature type="transmembrane region" description="Helical" evidence="2">
    <location>
        <begin position="6"/>
        <end position="29"/>
    </location>
</feature>
<keyword evidence="2" id="KW-0812">Transmembrane</keyword>
<proteinExistence type="predicted"/>